<evidence type="ECO:0000256" key="1">
    <source>
        <dbReference type="SAM" id="MobiDB-lite"/>
    </source>
</evidence>
<keyword evidence="2" id="KW-0812">Transmembrane</keyword>
<organism evidence="3 4">
    <name type="scientific">Xylaria grammica</name>
    <dbReference type="NCBI Taxonomy" id="363999"/>
    <lineage>
        <taxon>Eukaryota</taxon>
        <taxon>Fungi</taxon>
        <taxon>Dikarya</taxon>
        <taxon>Ascomycota</taxon>
        <taxon>Pezizomycotina</taxon>
        <taxon>Sordariomycetes</taxon>
        <taxon>Xylariomycetidae</taxon>
        <taxon>Xylariales</taxon>
        <taxon>Xylariaceae</taxon>
        <taxon>Xylaria</taxon>
    </lineage>
</organism>
<protein>
    <submittedName>
        <fullName evidence="3">Uncharacterized protein</fullName>
    </submittedName>
</protein>
<comment type="caution">
    <text evidence="3">The sequence shown here is derived from an EMBL/GenBank/DDBJ whole genome shotgun (WGS) entry which is preliminary data.</text>
</comment>
<feature type="region of interest" description="Disordered" evidence="1">
    <location>
        <begin position="334"/>
        <end position="356"/>
    </location>
</feature>
<feature type="compositionally biased region" description="Polar residues" evidence="1">
    <location>
        <begin position="294"/>
        <end position="303"/>
    </location>
</feature>
<keyword evidence="4" id="KW-1185">Reference proteome</keyword>
<feature type="compositionally biased region" description="Basic and acidic residues" evidence="1">
    <location>
        <begin position="481"/>
        <end position="504"/>
    </location>
</feature>
<feature type="region of interest" description="Disordered" evidence="1">
    <location>
        <begin position="86"/>
        <end position="119"/>
    </location>
</feature>
<dbReference type="Proteomes" id="UP000286045">
    <property type="component" value="Unassembled WGS sequence"/>
</dbReference>
<feature type="transmembrane region" description="Helical" evidence="2">
    <location>
        <begin position="20"/>
        <end position="45"/>
    </location>
</feature>
<proteinExistence type="predicted"/>
<feature type="region of interest" description="Disordered" evidence="1">
    <location>
        <begin position="239"/>
        <end position="303"/>
    </location>
</feature>
<feature type="compositionally biased region" description="Polar residues" evidence="1">
    <location>
        <begin position="508"/>
        <end position="517"/>
    </location>
</feature>
<sequence length="527" mass="58054">MATDNIFADLTLGDPDNYETVVIVCAVILSAGCIFFFLYLVYLVIRTRSGPSQVVVIEHGLNGEPIPLQDLPPVRNAEIVYAETANPQFSTSGLPPPRPPDEFSMALSSNPPSQADLDTAKNTLLSNDPAQDTAPATYSLAEILEEEPPHDLGHSHPSTSQHHGLASSKSGKNAEPPAFLGTSPKIEAIKGAPSEHSRRQKRMTPRSEYLPPSTIKEESSTPDIVDSTSAIVAKLATPIPHLPHGNGQSGDNEGHAQDGKMNDMGGKGCEPNQEATDCGPSFQGQPQPARRPRSTSSSKSQYGCLQREYTHPSLVPEPLRVRRNNTVHNAPSHVTTTTISHQPKPRPASAVDVGNSPAEPEIEIKRPRSFVIREWPPARDNTTATSANAAIRQALWYTPPSDEIIERSRQAREKMEWDEKARKYFLQKAKDEEESLSDEELERRVRRMYKRSSLYKLQATTYKPPTSPLRSREASPVPHEGNNRVRAERALRPTSHHDIHDGARHFSQRCSPPSIASPTRKGRISRG</sequence>
<feature type="region of interest" description="Disordered" evidence="1">
    <location>
        <begin position="148"/>
        <end position="224"/>
    </location>
</feature>
<evidence type="ECO:0000256" key="2">
    <source>
        <dbReference type="SAM" id="Phobius"/>
    </source>
</evidence>
<dbReference type="AlphaFoldDB" id="A0A439DED7"/>
<feature type="region of interest" description="Disordered" evidence="1">
    <location>
        <begin position="458"/>
        <end position="527"/>
    </location>
</feature>
<keyword evidence="2" id="KW-1133">Transmembrane helix</keyword>
<gene>
    <name evidence="3" type="ORF">EKO27_g2311</name>
</gene>
<evidence type="ECO:0000313" key="3">
    <source>
        <dbReference type="EMBL" id="RWA12781.1"/>
    </source>
</evidence>
<accession>A0A439DED7</accession>
<name>A0A439DED7_9PEZI</name>
<evidence type="ECO:0000313" key="4">
    <source>
        <dbReference type="Proteomes" id="UP000286045"/>
    </source>
</evidence>
<dbReference type="EMBL" id="RYZI01000042">
    <property type="protein sequence ID" value="RWA12781.1"/>
    <property type="molecule type" value="Genomic_DNA"/>
</dbReference>
<reference evidence="3 4" key="1">
    <citation type="submission" date="2018-12" db="EMBL/GenBank/DDBJ databases">
        <title>Draft genome sequence of Xylaria grammica IHI A82.</title>
        <authorList>
            <person name="Buettner E."/>
            <person name="Kellner H."/>
        </authorList>
    </citation>
    <scope>NUCLEOTIDE SEQUENCE [LARGE SCALE GENOMIC DNA]</scope>
    <source>
        <strain evidence="3 4">IHI A82</strain>
    </source>
</reference>
<keyword evidence="2" id="KW-0472">Membrane</keyword>
<feature type="compositionally biased region" description="Polar residues" evidence="1">
    <location>
        <begin position="156"/>
        <end position="171"/>
    </location>
</feature>
<feature type="compositionally biased region" description="Basic and acidic residues" evidence="1">
    <location>
        <begin position="252"/>
        <end position="261"/>
    </location>
</feature>